<dbReference type="Gene3D" id="1.10.287.470">
    <property type="entry name" value="Helix hairpin bin"/>
    <property type="match status" value="1"/>
</dbReference>
<dbReference type="PANTHER" id="PTHR30469">
    <property type="entry name" value="MULTIDRUG RESISTANCE PROTEIN MDTA"/>
    <property type="match status" value="1"/>
</dbReference>
<evidence type="ECO:0000256" key="2">
    <source>
        <dbReference type="SAM" id="SignalP"/>
    </source>
</evidence>
<dbReference type="Gene3D" id="2.40.30.170">
    <property type="match status" value="1"/>
</dbReference>
<dbReference type="GO" id="GO:0015562">
    <property type="term" value="F:efflux transmembrane transporter activity"/>
    <property type="evidence" value="ECO:0007669"/>
    <property type="project" value="TreeGrafter"/>
</dbReference>
<evidence type="ECO:0000259" key="3">
    <source>
        <dbReference type="Pfam" id="PF25917"/>
    </source>
</evidence>
<dbReference type="Pfam" id="PF25917">
    <property type="entry name" value="BSH_RND"/>
    <property type="match status" value="1"/>
</dbReference>
<organism evidence="5 6">
    <name type="scientific">Methylotenera oryzisoli</name>
    <dbReference type="NCBI Taxonomy" id="2080758"/>
    <lineage>
        <taxon>Bacteria</taxon>
        <taxon>Pseudomonadati</taxon>
        <taxon>Pseudomonadota</taxon>
        <taxon>Betaproteobacteria</taxon>
        <taxon>Nitrosomonadales</taxon>
        <taxon>Methylophilaceae</taxon>
        <taxon>Methylotenera</taxon>
    </lineage>
</organism>
<dbReference type="InterPro" id="IPR006143">
    <property type="entry name" value="RND_pump_MFP"/>
</dbReference>
<dbReference type="Proteomes" id="UP000297706">
    <property type="component" value="Unassembled WGS sequence"/>
</dbReference>
<evidence type="ECO:0000313" key="5">
    <source>
        <dbReference type="EMBL" id="TFW72660.1"/>
    </source>
</evidence>
<dbReference type="Gene3D" id="2.40.420.20">
    <property type="match status" value="1"/>
</dbReference>
<feature type="chain" id="PRO_5021401039" evidence="2">
    <location>
        <begin position="22"/>
        <end position="366"/>
    </location>
</feature>
<evidence type="ECO:0000259" key="4">
    <source>
        <dbReference type="Pfam" id="PF25989"/>
    </source>
</evidence>
<gene>
    <name evidence="5" type="ORF">C3Y98_03400</name>
</gene>
<dbReference type="OrthoDB" id="9806939at2"/>
<dbReference type="InterPro" id="IPR058637">
    <property type="entry name" value="YknX-like_C"/>
</dbReference>
<proteinExistence type="inferred from homology"/>
<dbReference type="InterPro" id="IPR058625">
    <property type="entry name" value="MdtA-like_BSH"/>
</dbReference>
<keyword evidence="2" id="KW-0732">Signal</keyword>
<reference evidence="5 6" key="1">
    <citation type="submission" date="2018-02" db="EMBL/GenBank/DDBJ databases">
        <title>A novel lanthanide dependent methylotroph, Methylotenera sp. La3113.</title>
        <authorList>
            <person name="Lv H."/>
            <person name="Tani A."/>
        </authorList>
    </citation>
    <scope>NUCLEOTIDE SEQUENCE [LARGE SCALE GENOMIC DNA]</scope>
    <source>
        <strain evidence="5 6">La3113</strain>
    </source>
</reference>
<dbReference type="AlphaFoldDB" id="A0A4Y9VTJ9"/>
<feature type="domain" description="Multidrug resistance protein MdtA-like barrel-sandwich hybrid" evidence="3">
    <location>
        <begin position="69"/>
        <end position="204"/>
    </location>
</feature>
<dbReference type="PANTHER" id="PTHR30469:SF15">
    <property type="entry name" value="HLYD FAMILY OF SECRETION PROTEINS"/>
    <property type="match status" value="1"/>
</dbReference>
<accession>A0A4Y9VTJ9</accession>
<name>A0A4Y9VTJ9_9PROT</name>
<dbReference type="NCBIfam" id="TIGR01730">
    <property type="entry name" value="RND_mfp"/>
    <property type="match status" value="1"/>
</dbReference>
<protein>
    <submittedName>
        <fullName evidence="5">Efflux RND transporter periplasmic adaptor subunit</fullName>
    </submittedName>
</protein>
<comment type="caution">
    <text evidence="5">The sequence shown here is derived from an EMBL/GenBank/DDBJ whole genome shotgun (WGS) entry which is preliminary data.</text>
</comment>
<dbReference type="GO" id="GO:1990281">
    <property type="term" value="C:efflux pump complex"/>
    <property type="evidence" value="ECO:0007669"/>
    <property type="project" value="TreeGrafter"/>
</dbReference>
<dbReference type="Gene3D" id="2.40.50.100">
    <property type="match status" value="1"/>
</dbReference>
<comment type="similarity">
    <text evidence="1">Belongs to the membrane fusion protein (MFP) (TC 8.A.1) family.</text>
</comment>
<evidence type="ECO:0000313" key="6">
    <source>
        <dbReference type="Proteomes" id="UP000297706"/>
    </source>
</evidence>
<dbReference type="EMBL" id="PQVH01000005">
    <property type="protein sequence ID" value="TFW72660.1"/>
    <property type="molecule type" value="Genomic_DNA"/>
</dbReference>
<dbReference type="Pfam" id="PF25989">
    <property type="entry name" value="YknX_C"/>
    <property type="match status" value="1"/>
</dbReference>
<feature type="signal peptide" evidence="2">
    <location>
        <begin position="1"/>
        <end position="21"/>
    </location>
</feature>
<dbReference type="PROSITE" id="PS51257">
    <property type="entry name" value="PROKAR_LIPOPROTEIN"/>
    <property type="match status" value="1"/>
</dbReference>
<dbReference type="SUPFAM" id="SSF111369">
    <property type="entry name" value="HlyD-like secretion proteins"/>
    <property type="match status" value="1"/>
</dbReference>
<sequence length="366" mass="39276">MQRFFSLTVLTLLTGILFACGAKDENADKQQANKNGPKPTLVTVTTVQNAQVEMTEDGIGSLEGLVDPTLTAEVAARIIKVYVSPGDTVKQGQLIATLDPTEFNLQEREAQAEVARIEALLTNQTKTVARNQALVDKKFISQNAVDTSLADQKVLKEQLVAAKARINTIRNSTGKTRIFAPTDGVVEKKIVDTGEYVKIGDPIVQIISNKLLRAYIPFPERVGSQLKAGLKLRLTTPTSNNSVETVIRELKPLITASNRSIIVIADVKNVAGWQAGASVNASVILAERAGAMMVPEQCVVLRPAGQVVYVVKDKQVQQTVVTTGARQNGLVEITDGLQVNDVVVVDGAGFLTDKAPIKIADKSATP</sequence>
<feature type="domain" description="YknX-like C-terminal permuted SH3-like" evidence="4">
    <location>
        <begin position="292"/>
        <end position="358"/>
    </location>
</feature>
<evidence type="ECO:0000256" key="1">
    <source>
        <dbReference type="ARBA" id="ARBA00009477"/>
    </source>
</evidence>
<keyword evidence="6" id="KW-1185">Reference proteome</keyword>